<keyword evidence="2" id="KW-1185">Reference proteome</keyword>
<protein>
    <submittedName>
        <fullName evidence="1">Uncharacterized protein</fullName>
    </submittedName>
</protein>
<organism evidence="1 2">
    <name type="scientific">Lactuca saligna</name>
    <name type="common">Willowleaf lettuce</name>
    <dbReference type="NCBI Taxonomy" id="75948"/>
    <lineage>
        <taxon>Eukaryota</taxon>
        <taxon>Viridiplantae</taxon>
        <taxon>Streptophyta</taxon>
        <taxon>Embryophyta</taxon>
        <taxon>Tracheophyta</taxon>
        <taxon>Spermatophyta</taxon>
        <taxon>Magnoliopsida</taxon>
        <taxon>eudicotyledons</taxon>
        <taxon>Gunneridae</taxon>
        <taxon>Pentapetalae</taxon>
        <taxon>asterids</taxon>
        <taxon>campanulids</taxon>
        <taxon>Asterales</taxon>
        <taxon>Asteraceae</taxon>
        <taxon>Cichorioideae</taxon>
        <taxon>Cichorieae</taxon>
        <taxon>Lactucinae</taxon>
        <taxon>Lactuca</taxon>
    </lineage>
</organism>
<evidence type="ECO:0000313" key="1">
    <source>
        <dbReference type="EMBL" id="CAI9289784.1"/>
    </source>
</evidence>
<proteinExistence type="predicted"/>
<sequence length="200" mass="21964">MASDHPSGRDLTAEEWESFQFRFGLISEQGVQIPLPDASLYSPPDGKVGILIALSEAGLRLPTIDFFNLIICEYGFFVRELTPIAILGFELLCRALGRQPTVPTFKNSFNASTQSGTWTLSCRTKAYVDHIPTLFGANKELADVLEKININGKQGALRSVFQLTAAVFVLLPGVEEVISLEKALQGLFDGDLQCRDVDLI</sequence>
<reference evidence="1" key="1">
    <citation type="submission" date="2023-04" db="EMBL/GenBank/DDBJ databases">
        <authorList>
            <person name="Vijverberg K."/>
            <person name="Xiong W."/>
            <person name="Schranz E."/>
        </authorList>
    </citation>
    <scope>NUCLEOTIDE SEQUENCE</scope>
</reference>
<dbReference type="EMBL" id="OX465082">
    <property type="protein sequence ID" value="CAI9289784.1"/>
    <property type="molecule type" value="Genomic_DNA"/>
</dbReference>
<dbReference type="AlphaFoldDB" id="A0AA35ZC01"/>
<accession>A0AA35ZC01</accession>
<evidence type="ECO:0000313" key="2">
    <source>
        <dbReference type="Proteomes" id="UP001177003"/>
    </source>
</evidence>
<dbReference type="Proteomes" id="UP001177003">
    <property type="component" value="Chromosome 6"/>
</dbReference>
<name>A0AA35ZC01_LACSI</name>
<gene>
    <name evidence="1" type="ORF">LSALG_LOCUS29008</name>
</gene>